<organism evidence="3 5">
    <name type="scientific">Fluoribacter gormanii</name>
    <dbReference type="NCBI Taxonomy" id="464"/>
    <lineage>
        <taxon>Bacteria</taxon>
        <taxon>Pseudomonadati</taxon>
        <taxon>Pseudomonadota</taxon>
        <taxon>Gammaproteobacteria</taxon>
        <taxon>Legionellales</taxon>
        <taxon>Legionellaceae</taxon>
        <taxon>Fluoribacter</taxon>
    </lineage>
</organism>
<dbReference type="RefSeq" id="WP_058468364.1">
    <property type="nucleotide sequence ID" value="NZ_CAAAIV010000034.1"/>
</dbReference>
<gene>
    <name evidence="3" type="ORF">NCTC11401_00976</name>
    <name evidence="2" type="ORF">SAMN05421777_1144</name>
</gene>
<dbReference type="InterPro" id="IPR032540">
    <property type="entry name" value="DUF4949"/>
</dbReference>
<evidence type="ECO:0000313" key="2">
    <source>
        <dbReference type="EMBL" id="SIR50656.1"/>
    </source>
</evidence>
<evidence type="ECO:0000313" key="4">
    <source>
        <dbReference type="Proteomes" id="UP000186808"/>
    </source>
</evidence>
<evidence type="ECO:0000313" key="5">
    <source>
        <dbReference type="Proteomes" id="UP000254374"/>
    </source>
</evidence>
<accession>A0A377GH58</accession>
<dbReference type="OrthoDB" id="5646958at2"/>
<dbReference type="Pfam" id="PF16307">
    <property type="entry name" value="DUF4949"/>
    <property type="match status" value="1"/>
</dbReference>
<sequence>MSLGLKLSTFAAALVLAGSAFAEDAVCPKLSDIQSVGITMASQLGYHYYIGYSVNHYNTSSSWGFAIGPVEAESEEDTIDITNDILAGLTAPGVPESGQDDELVCIYETNNPDLFAVAIKDYEEMSPMKFKQYIHKAH</sequence>
<dbReference type="Proteomes" id="UP000186808">
    <property type="component" value="Unassembled WGS sequence"/>
</dbReference>
<dbReference type="EMBL" id="UGGV01000001">
    <property type="protein sequence ID" value="STO24170.1"/>
    <property type="molecule type" value="Genomic_DNA"/>
</dbReference>
<protein>
    <recommendedName>
        <fullName evidence="6">DUF4949 domain-containing protein</fullName>
    </recommendedName>
</protein>
<evidence type="ECO:0000313" key="3">
    <source>
        <dbReference type="EMBL" id="STO24170.1"/>
    </source>
</evidence>
<feature type="chain" id="PRO_5016837469" description="DUF4949 domain-containing protein" evidence="1">
    <location>
        <begin position="23"/>
        <end position="138"/>
    </location>
</feature>
<keyword evidence="4" id="KW-1185">Reference proteome</keyword>
<dbReference type="EMBL" id="FTNL01000014">
    <property type="protein sequence ID" value="SIR50656.1"/>
    <property type="molecule type" value="Genomic_DNA"/>
</dbReference>
<reference evidence="2 4" key="1">
    <citation type="submission" date="2017-01" db="EMBL/GenBank/DDBJ databases">
        <authorList>
            <person name="Varghese N."/>
            <person name="Submissions S."/>
        </authorList>
    </citation>
    <scope>NUCLEOTIDE SEQUENCE [LARGE SCALE GENOMIC DNA]</scope>
    <source>
        <strain evidence="2 4">ATCC 33342</strain>
    </source>
</reference>
<name>A0A377GH58_9GAMM</name>
<feature type="signal peptide" evidence="1">
    <location>
        <begin position="1"/>
        <end position="22"/>
    </location>
</feature>
<reference evidence="3 5" key="2">
    <citation type="submission" date="2018-06" db="EMBL/GenBank/DDBJ databases">
        <authorList>
            <consortium name="Pathogen Informatics"/>
            <person name="Doyle S."/>
        </authorList>
    </citation>
    <scope>NUCLEOTIDE SEQUENCE [LARGE SCALE GENOMIC DNA]</scope>
    <source>
        <strain evidence="3 5">NCTC11401</strain>
    </source>
</reference>
<proteinExistence type="predicted"/>
<dbReference type="Proteomes" id="UP000254374">
    <property type="component" value="Unassembled WGS sequence"/>
</dbReference>
<evidence type="ECO:0000256" key="1">
    <source>
        <dbReference type="SAM" id="SignalP"/>
    </source>
</evidence>
<evidence type="ECO:0008006" key="6">
    <source>
        <dbReference type="Google" id="ProtNLM"/>
    </source>
</evidence>
<dbReference type="AlphaFoldDB" id="A0A377GH58"/>
<keyword evidence="1" id="KW-0732">Signal</keyword>
<dbReference type="STRING" id="464.Lgor_1881"/>